<dbReference type="EMBL" id="CAAALY010019012">
    <property type="protein sequence ID" value="VEL13805.1"/>
    <property type="molecule type" value="Genomic_DNA"/>
</dbReference>
<dbReference type="Proteomes" id="UP000784294">
    <property type="component" value="Unassembled WGS sequence"/>
</dbReference>
<accession>A0A448WK81</accession>
<evidence type="ECO:0000313" key="2">
    <source>
        <dbReference type="Proteomes" id="UP000784294"/>
    </source>
</evidence>
<dbReference type="OrthoDB" id="408303at2759"/>
<proteinExistence type="predicted"/>
<protein>
    <submittedName>
        <fullName evidence="1">Uncharacterized protein</fullName>
    </submittedName>
</protein>
<evidence type="ECO:0000313" key="1">
    <source>
        <dbReference type="EMBL" id="VEL13805.1"/>
    </source>
</evidence>
<gene>
    <name evidence="1" type="ORF">PXEA_LOCUS7245</name>
</gene>
<comment type="caution">
    <text evidence="1">The sequence shown here is derived from an EMBL/GenBank/DDBJ whole genome shotgun (WGS) entry which is preliminary data.</text>
</comment>
<name>A0A448WK81_9PLAT</name>
<sequence length="124" mass="14562">MEVFVFVCRNWVPTLTSLNNPNWPRTTEEMHPCWFPLNPNSSQDSQVCDLPYNEMWPDDRFWLPSALMGRRCLLWSHFRRPLSVQKPEASSKDPFELLCYQLKTFDCPSELLGISDQSTIFNST</sequence>
<dbReference type="AlphaFoldDB" id="A0A448WK81"/>
<keyword evidence="2" id="KW-1185">Reference proteome</keyword>
<dbReference type="Gene3D" id="3.90.79.10">
    <property type="entry name" value="Nucleoside Triphosphate Pyrophosphohydrolase"/>
    <property type="match status" value="1"/>
</dbReference>
<organism evidence="1 2">
    <name type="scientific">Protopolystoma xenopodis</name>
    <dbReference type="NCBI Taxonomy" id="117903"/>
    <lineage>
        <taxon>Eukaryota</taxon>
        <taxon>Metazoa</taxon>
        <taxon>Spiralia</taxon>
        <taxon>Lophotrochozoa</taxon>
        <taxon>Platyhelminthes</taxon>
        <taxon>Monogenea</taxon>
        <taxon>Polyopisthocotylea</taxon>
        <taxon>Polystomatidea</taxon>
        <taxon>Polystomatidae</taxon>
        <taxon>Protopolystoma</taxon>
    </lineage>
</organism>
<reference evidence="1" key="1">
    <citation type="submission" date="2018-11" db="EMBL/GenBank/DDBJ databases">
        <authorList>
            <consortium name="Pathogen Informatics"/>
        </authorList>
    </citation>
    <scope>NUCLEOTIDE SEQUENCE</scope>
</reference>